<dbReference type="AlphaFoldDB" id="A0A2T4VYD0"/>
<feature type="region of interest" description="Disordered" evidence="2">
    <location>
        <begin position="248"/>
        <end position="268"/>
    </location>
</feature>
<sequence length="268" mass="31468">MLIRKVKHYIMILAVPILNSCNMYEHKSTKLIQPYDHKIESKEEIDKKISNMSDEEIDKKISNMSDTQFQDQEKICKRIKEGSDEYNKKKNSYISKKQLTLWEQDNKILLSDFSSNNQKFEDIVNKFEKLTPENNNYEVLNNLKTLESELNDVRNKNTKLTTDAYGILYSVKPLVQFTIDESEVAQKASNHLWSKDKKFWEGEKDKSIQIRDQASSNYNHITDNNKTVLPKIEETSDLISKKIEEYNKKVYGENKNGQPKKNESKNPK</sequence>
<evidence type="ECO:0000313" key="3">
    <source>
        <dbReference type="EMBL" id="PTL86774.1"/>
    </source>
</evidence>
<evidence type="ECO:0000256" key="2">
    <source>
        <dbReference type="SAM" id="MobiDB-lite"/>
    </source>
</evidence>
<comment type="caution">
    <text evidence="3">The sequence shown here is derived from an EMBL/GenBank/DDBJ whole genome shotgun (WGS) entry which is preliminary data.</text>
</comment>
<feature type="coiled-coil region" evidence="1">
    <location>
        <begin position="136"/>
        <end position="163"/>
    </location>
</feature>
<gene>
    <name evidence="3" type="ORF">C4617_02960</name>
</gene>
<proteinExistence type="predicted"/>
<evidence type="ECO:0000313" key="4">
    <source>
        <dbReference type="Proteomes" id="UP000240811"/>
    </source>
</evidence>
<keyword evidence="1" id="KW-0175">Coiled coil</keyword>
<dbReference type="EMBL" id="PSQJ01000002">
    <property type="protein sequence ID" value="PTL86774.1"/>
    <property type="molecule type" value="Genomic_DNA"/>
</dbReference>
<dbReference type="Proteomes" id="UP000240811">
    <property type="component" value="Unassembled WGS sequence"/>
</dbReference>
<accession>A0A2T4VYD0</accession>
<evidence type="ECO:0000256" key="1">
    <source>
        <dbReference type="SAM" id="Coils"/>
    </source>
</evidence>
<protein>
    <submittedName>
        <fullName evidence="3">Uncharacterized protein</fullName>
    </submittedName>
</protein>
<name>A0A2T4VYD0_9HYPH</name>
<organism evidence="3 4">
    <name type="scientific">Candidatus Liberibacter europaeus</name>
    <dbReference type="NCBI Taxonomy" id="744859"/>
    <lineage>
        <taxon>Bacteria</taxon>
        <taxon>Pseudomonadati</taxon>
        <taxon>Pseudomonadota</taxon>
        <taxon>Alphaproteobacteria</taxon>
        <taxon>Hyphomicrobiales</taxon>
        <taxon>Rhizobiaceae</taxon>
        <taxon>Liberibacter</taxon>
    </lineage>
</organism>
<reference evidence="4" key="1">
    <citation type="submission" date="2018-02" db="EMBL/GenBank/DDBJ databases">
        <title>Genome sequence of Candidatus Liberibacter europaeus.</title>
        <authorList>
            <person name="Frampton R.A."/>
            <person name="Thompson S.M."/>
            <person name="David C."/>
            <person name="Addison S.M."/>
            <person name="Smith G.R."/>
        </authorList>
    </citation>
    <scope>NUCLEOTIDE SEQUENCE [LARGE SCALE GENOMIC DNA]</scope>
</reference>